<evidence type="ECO:0000259" key="3">
    <source>
        <dbReference type="Pfam" id="PF00725"/>
    </source>
</evidence>
<dbReference type="RefSeq" id="WP_283077324.1">
    <property type="nucleotide sequence ID" value="NZ_CP121671.1"/>
</dbReference>
<organism evidence="5 6">
    <name type="scientific">Halobacillus naozhouensis</name>
    <dbReference type="NCBI Taxonomy" id="554880"/>
    <lineage>
        <taxon>Bacteria</taxon>
        <taxon>Bacillati</taxon>
        <taxon>Bacillota</taxon>
        <taxon>Bacilli</taxon>
        <taxon>Bacillales</taxon>
        <taxon>Bacillaceae</taxon>
        <taxon>Halobacillus</taxon>
    </lineage>
</organism>
<dbReference type="SUPFAM" id="SSF48179">
    <property type="entry name" value="6-phosphogluconate dehydrogenase C-terminal domain-like"/>
    <property type="match status" value="1"/>
</dbReference>
<dbReference type="InterPro" id="IPR006108">
    <property type="entry name" value="3HC_DH_C"/>
</dbReference>
<reference evidence="5 6" key="1">
    <citation type="submission" date="2023-04" db="EMBL/GenBank/DDBJ databases">
        <title>Genome sequence of Halobacillus naozhouensis KACC 21980.</title>
        <authorList>
            <person name="Kim S."/>
            <person name="Heo J."/>
            <person name="Kwon S.-W."/>
        </authorList>
    </citation>
    <scope>NUCLEOTIDE SEQUENCE [LARGE SCALE GENOMIC DNA]</scope>
    <source>
        <strain evidence="5 6">KCTC 13234</strain>
    </source>
</reference>
<dbReference type="Proteomes" id="UP001221597">
    <property type="component" value="Chromosome"/>
</dbReference>
<dbReference type="Pfam" id="PF00725">
    <property type="entry name" value="3HCDH"/>
    <property type="match status" value="1"/>
</dbReference>
<sequence>MEGVNKVAVIGSGTMGAGIAQVAIQNGYSSILYDIDQQQLAKAKAQVFKRLERLVEKGRILDEESIQAKEKLMVTTDLKSLEKVDLVIEAAPEKLDIKKSIFHQLNDICSPETLFATNTSSLSITEIAGYIQDPSRLAGFHFFNPAPLMPLVEIVQGISTNQDTINRLKDFAEKIHKYPVVCQDTPGFIVNRVARPFYNEALRIMNDQVASVEQIDRIMKKAGGFKMGPFELQDLIGIDINLATTRTVYSSFYGENRFRPHYYQERMVQAGRLGRKTEGGFYDYASAEH</sequence>
<dbReference type="InterPro" id="IPR036291">
    <property type="entry name" value="NAD(P)-bd_dom_sf"/>
</dbReference>
<dbReference type="PANTHER" id="PTHR48075">
    <property type="entry name" value="3-HYDROXYACYL-COA DEHYDROGENASE FAMILY PROTEIN"/>
    <property type="match status" value="1"/>
</dbReference>
<dbReference type="Gene3D" id="1.10.1040.50">
    <property type="match status" value="1"/>
</dbReference>
<dbReference type="PANTHER" id="PTHR48075:SF5">
    <property type="entry name" value="3-HYDROXYBUTYRYL-COA DEHYDROGENASE"/>
    <property type="match status" value="1"/>
</dbReference>
<feature type="domain" description="3-hydroxyacyl-CoA dehydrogenase NAD binding" evidence="4">
    <location>
        <begin position="6"/>
        <end position="185"/>
    </location>
</feature>
<dbReference type="InterPro" id="IPR008927">
    <property type="entry name" value="6-PGluconate_DH-like_C_sf"/>
</dbReference>
<accession>A0ABY8IYP6</accession>
<proteinExistence type="inferred from homology"/>
<dbReference type="PIRSF" id="PIRSF000105">
    <property type="entry name" value="HCDH"/>
    <property type="match status" value="1"/>
</dbReference>
<name>A0ABY8IYP6_9BACI</name>
<keyword evidence="2" id="KW-0560">Oxidoreductase</keyword>
<feature type="domain" description="3-hydroxyacyl-CoA dehydrogenase C-terminal" evidence="3">
    <location>
        <begin position="187"/>
        <end position="284"/>
    </location>
</feature>
<evidence type="ECO:0000313" key="6">
    <source>
        <dbReference type="Proteomes" id="UP001221597"/>
    </source>
</evidence>
<dbReference type="InterPro" id="IPR022694">
    <property type="entry name" value="3-OHacyl-CoA_DH"/>
</dbReference>
<keyword evidence="6" id="KW-1185">Reference proteome</keyword>
<dbReference type="EMBL" id="CP121671">
    <property type="protein sequence ID" value="WFT75359.1"/>
    <property type="molecule type" value="Genomic_DNA"/>
</dbReference>
<dbReference type="Pfam" id="PF02737">
    <property type="entry name" value="3HCDH_N"/>
    <property type="match status" value="1"/>
</dbReference>
<gene>
    <name evidence="5" type="ORF">P9989_02895</name>
</gene>
<protein>
    <submittedName>
        <fullName evidence="5">3-hydroxyacyl-CoA dehydrogenase NAD-binding domain-containing protein</fullName>
    </submittedName>
</protein>
<evidence type="ECO:0000313" key="5">
    <source>
        <dbReference type="EMBL" id="WFT75359.1"/>
    </source>
</evidence>
<comment type="similarity">
    <text evidence="1">Belongs to the 3-hydroxyacyl-CoA dehydrogenase family.</text>
</comment>
<dbReference type="SUPFAM" id="SSF51735">
    <property type="entry name" value="NAD(P)-binding Rossmann-fold domains"/>
    <property type="match status" value="1"/>
</dbReference>
<evidence type="ECO:0000256" key="2">
    <source>
        <dbReference type="ARBA" id="ARBA00023002"/>
    </source>
</evidence>
<dbReference type="Gene3D" id="3.40.50.720">
    <property type="entry name" value="NAD(P)-binding Rossmann-like Domain"/>
    <property type="match status" value="1"/>
</dbReference>
<evidence type="ECO:0000256" key="1">
    <source>
        <dbReference type="ARBA" id="ARBA00009463"/>
    </source>
</evidence>
<dbReference type="InterPro" id="IPR006176">
    <property type="entry name" value="3-OHacyl-CoA_DH_NAD-bd"/>
</dbReference>
<evidence type="ECO:0000259" key="4">
    <source>
        <dbReference type="Pfam" id="PF02737"/>
    </source>
</evidence>